<dbReference type="Pfam" id="PF00622">
    <property type="entry name" value="SPRY"/>
    <property type="match status" value="1"/>
</dbReference>
<accession>A0A6P7LYH1</accession>
<evidence type="ECO:0000256" key="5">
    <source>
        <dbReference type="ARBA" id="ARBA00022859"/>
    </source>
</evidence>
<dbReference type="AlphaFoldDB" id="A0A6P7LYH1"/>
<dbReference type="InterPro" id="IPR003877">
    <property type="entry name" value="SPRY_dom"/>
</dbReference>
<dbReference type="Gene3D" id="4.10.830.40">
    <property type="match status" value="1"/>
</dbReference>
<dbReference type="SUPFAM" id="SSF57845">
    <property type="entry name" value="B-box zinc-binding domain"/>
    <property type="match status" value="1"/>
</dbReference>
<evidence type="ECO:0000313" key="11">
    <source>
        <dbReference type="Proteomes" id="UP000515150"/>
    </source>
</evidence>
<evidence type="ECO:0000259" key="10">
    <source>
        <dbReference type="PROSITE" id="PS50188"/>
    </source>
</evidence>
<feature type="domain" description="B30.2/SPRY" evidence="10">
    <location>
        <begin position="348"/>
        <end position="541"/>
    </location>
</feature>
<keyword evidence="5" id="KW-0391">Immunity</keyword>
<evidence type="ECO:0000256" key="7">
    <source>
        <dbReference type="SAM" id="Coils"/>
    </source>
</evidence>
<reference evidence="12" key="1">
    <citation type="submission" date="2025-08" db="UniProtKB">
        <authorList>
            <consortium name="RefSeq"/>
        </authorList>
    </citation>
    <scope>IDENTIFICATION</scope>
</reference>
<dbReference type="SMART" id="SM00184">
    <property type="entry name" value="RING"/>
    <property type="match status" value="1"/>
</dbReference>
<keyword evidence="7" id="KW-0175">Coiled coil</keyword>
<dbReference type="Gene3D" id="3.30.160.60">
    <property type="entry name" value="Classic Zinc Finger"/>
    <property type="match status" value="1"/>
</dbReference>
<keyword evidence="1" id="KW-0399">Innate immunity</keyword>
<dbReference type="Gene3D" id="3.30.40.10">
    <property type="entry name" value="Zinc/RING finger domain, C3HC4 (zinc finger)"/>
    <property type="match status" value="1"/>
</dbReference>
<dbReference type="InterPro" id="IPR001870">
    <property type="entry name" value="B30.2/SPRY"/>
</dbReference>
<dbReference type="PROSITE" id="PS00518">
    <property type="entry name" value="ZF_RING_1"/>
    <property type="match status" value="1"/>
</dbReference>
<evidence type="ECO:0000256" key="1">
    <source>
        <dbReference type="ARBA" id="ARBA00022588"/>
    </source>
</evidence>
<dbReference type="RefSeq" id="XP_028999014.1">
    <property type="nucleotide sequence ID" value="XM_029143181.3"/>
</dbReference>
<evidence type="ECO:0000259" key="8">
    <source>
        <dbReference type="PROSITE" id="PS50089"/>
    </source>
</evidence>
<feature type="coiled-coil region" evidence="7">
    <location>
        <begin position="196"/>
        <end position="277"/>
    </location>
</feature>
<dbReference type="InterPro" id="IPR000315">
    <property type="entry name" value="Znf_B-box"/>
</dbReference>
<dbReference type="PROSITE" id="PS50119">
    <property type="entry name" value="ZF_BBOX"/>
    <property type="match status" value="1"/>
</dbReference>
<keyword evidence="3 6" id="KW-0863">Zinc-finger</keyword>
<dbReference type="InterPro" id="IPR043136">
    <property type="entry name" value="B30.2/SPRY_sf"/>
</dbReference>
<dbReference type="SUPFAM" id="SSF49899">
    <property type="entry name" value="Concanavalin A-like lectins/glucanases"/>
    <property type="match status" value="1"/>
</dbReference>
<dbReference type="InterPro" id="IPR051051">
    <property type="entry name" value="E3_ubiq-ligase_TRIM/RNF"/>
</dbReference>
<feature type="domain" description="RING-type" evidence="8">
    <location>
        <begin position="15"/>
        <end position="58"/>
    </location>
</feature>
<dbReference type="SMART" id="SM00449">
    <property type="entry name" value="SPRY"/>
    <property type="match status" value="1"/>
</dbReference>
<evidence type="ECO:0000256" key="2">
    <source>
        <dbReference type="ARBA" id="ARBA00022723"/>
    </source>
</evidence>
<dbReference type="Pfam" id="PF15227">
    <property type="entry name" value="zf-C3HC4_4"/>
    <property type="match status" value="1"/>
</dbReference>
<dbReference type="PANTHER" id="PTHR25465">
    <property type="entry name" value="B-BOX DOMAIN CONTAINING"/>
    <property type="match status" value="1"/>
</dbReference>
<dbReference type="InterPro" id="IPR017907">
    <property type="entry name" value="Znf_RING_CS"/>
</dbReference>
<evidence type="ECO:0000256" key="6">
    <source>
        <dbReference type="PROSITE-ProRule" id="PRU00024"/>
    </source>
</evidence>
<dbReference type="GeneID" id="114851384"/>
<evidence type="ECO:0000259" key="9">
    <source>
        <dbReference type="PROSITE" id="PS50119"/>
    </source>
</evidence>
<dbReference type="GO" id="GO:0045087">
    <property type="term" value="P:innate immune response"/>
    <property type="evidence" value="ECO:0007669"/>
    <property type="project" value="UniProtKB-KW"/>
</dbReference>
<evidence type="ECO:0000313" key="12">
    <source>
        <dbReference type="RefSeq" id="XP_028999014.1"/>
    </source>
</evidence>
<dbReference type="InterPro" id="IPR001841">
    <property type="entry name" value="Znf_RING"/>
</dbReference>
<sequence>MAQKANRLDGQKFCCSICLDLLKDPVTLPCGHNYCMSCIRSFWGDANEGGGHSCPQCRVTFTPRLELVRNAMLAELVEELKRTGSSAEAGAVACDVCTETKSKALKSCLQCLVSFCEQHLQPHYKSPAFQSHKLVDPSAKLQDNVCSRHGEAMKIFCRTDQRCICYLCSMDEHNGHTMVSAEAERSERQKELGASRQKIQRRISAREEDVKALQLEVESIEACADDAVRESEAAVAQAKQQIRARQSTLTSGLRELQQELEREIAELGRREAELQQLSLAEDCVRFLRMYPSLTEVGEAASPSCIGVQPLQAMRDATAAAASEARAKLQDIISEDWCKVPLTETSVDVLSPQQEPKTRKDFLKYTKQITLDSNTADGCFLVHINKAEQIYCEGTKRHPDAFTSWPQVLCSETLTGRCYWEVQWTGDAFIAVAYTNISRTGTNSAFGSNGQSWALHCSQNRLNKYVFRHNNIRTQVPGPESNKIGVYLDHSAGVLSFYSISASDAMTLLHRVHTTFTQPLCPGFACFDGCSRVLITTTELEGEKDTQEATTRK</sequence>
<gene>
    <name evidence="12" type="primary">LOC114851384</name>
</gene>
<dbReference type="Pfam" id="PF00643">
    <property type="entry name" value="zf-B_box"/>
    <property type="match status" value="1"/>
</dbReference>
<feature type="domain" description="B box-type" evidence="9">
    <location>
        <begin position="141"/>
        <end position="181"/>
    </location>
</feature>
<dbReference type="KEGG" id="bspl:114851384"/>
<dbReference type="CDD" id="cd19769">
    <property type="entry name" value="Bbox2_TRIM16-like"/>
    <property type="match status" value="1"/>
</dbReference>
<dbReference type="SMART" id="SM00336">
    <property type="entry name" value="BBOX"/>
    <property type="match status" value="1"/>
</dbReference>
<dbReference type="PROSITE" id="PS50188">
    <property type="entry name" value="B302_SPRY"/>
    <property type="match status" value="1"/>
</dbReference>
<keyword evidence="11" id="KW-1185">Reference proteome</keyword>
<keyword evidence="4" id="KW-0862">Zinc</keyword>
<protein>
    <submittedName>
        <fullName evidence="12">Tripartite motif-containing protein 16-like</fullName>
    </submittedName>
</protein>
<dbReference type="InParanoid" id="A0A6P7LYH1"/>
<proteinExistence type="predicted"/>
<dbReference type="PANTHER" id="PTHR25465:SF5">
    <property type="entry name" value="E3 UBIQUITIN_ISG15 LIGASE TRIM25-RELATED"/>
    <property type="match status" value="1"/>
</dbReference>
<name>A0A6P7LYH1_BETSP</name>
<dbReference type="CDD" id="cd16040">
    <property type="entry name" value="SPRY_PRY_SNTX"/>
    <property type="match status" value="1"/>
</dbReference>
<dbReference type="GO" id="GO:0008270">
    <property type="term" value="F:zinc ion binding"/>
    <property type="evidence" value="ECO:0007669"/>
    <property type="project" value="UniProtKB-KW"/>
</dbReference>
<dbReference type="SUPFAM" id="SSF57850">
    <property type="entry name" value="RING/U-box"/>
    <property type="match status" value="1"/>
</dbReference>
<organism evidence="11 12">
    <name type="scientific">Betta splendens</name>
    <name type="common">Siamese fighting fish</name>
    <dbReference type="NCBI Taxonomy" id="158456"/>
    <lineage>
        <taxon>Eukaryota</taxon>
        <taxon>Metazoa</taxon>
        <taxon>Chordata</taxon>
        <taxon>Craniata</taxon>
        <taxon>Vertebrata</taxon>
        <taxon>Euteleostomi</taxon>
        <taxon>Actinopterygii</taxon>
        <taxon>Neopterygii</taxon>
        <taxon>Teleostei</taxon>
        <taxon>Neoteleostei</taxon>
        <taxon>Acanthomorphata</taxon>
        <taxon>Anabantaria</taxon>
        <taxon>Anabantiformes</taxon>
        <taxon>Anabantoidei</taxon>
        <taxon>Osphronemidae</taxon>
        <taxon>Betta</taxon>
    </lineage>
</organism>
<dbReference type="InterPro" id="IPR013083">
    <property type="entry name" value="Znf_RING/FYVE/PHD"/>
</dbReference>
<dbReference type="InterPro" id="IPR058030">
    <property type="entry name" value="TRIM8/14/16/25/29/45/65_CC"/>
</dbReference>
<dbReference type="Gene3D" id="2.60.120.920">
    <property type="match status" value="1"/>
</dbReference>
<dbReference type="Pfam" id="PF25600">
    <property type="entry name" value="TRIM_CC"/>
    <property type="match status" value="1"/>
</dbReference>
<evidence type="ECO:0000256" key="3">
    <source>
        <dbReference type="ARBA" id="ARBA00022771"/>
    </source>
</evidence>
<dbReference type="PROSITE" id="PS50089">
    <property type="entry name" value="ZF_RING_2"/>
    <property type="match status" value="1"/>
</dbReference>
<dbReference type="OrthoDB" id="6105938at2759"/>
<dbReference type="Proteomes" id="UP000515150">
    <property type="component" value="Chromosome 2"/>
</dbReference>
<evidence type="ECO:0000256" key="4">
    <source>
        <dbReference type="ARBA" id="ARBA00022833"/>
    </source>
</evidence>
<keyword evidence="2" id="KW-0479">Metal-binding</keyword>
<dbReference type="InterPro" id="IPR013320">
    <property type="entry name" value="ConA-like_dom_sf"/>
</dbReference>